<accession>A0ABZ1IEG3</accession>
<organism evidence="2 3">
    <name type="scientific">Amycolatopsis rhabdoformis</name>
    <dbReference type="NCBI Taxonomy" id="1448059"/>
    <lineage>
        <taxon>Bacteria</taxon>
        <taxon>Bacillati</taxon>
        <taxon>Actinomycetota</taxon>
        <taxon>Actinomycetes</taxon>
        <taxon>Pseudonocardiales</taxon>
        <taxon>Pseudonocardiaceae</taxon>
        <taxon>Amycolatopsis</taxon>
    </lineage>
</organism>
<keyword evidence="3" id="KW-1185">Reference proteome</keyword>
<dbReference type="InterPro" id="IPR029058">
    <property type="entry name" value="AB_hydrolase_fold"/>
</dbReference>
<dbReference type="Proteomes" id="UP001330812">
    <property type="component" value="Chromosome"/>
</dbReference>
<reference evidence="2 3" key="1">
    <citation type="journal article" date="2015" name="Int. J. Syst. Evol. Microbiol.">
        <title>Amycolatopsis rhabdoformis sp. nov., an actinomycete isolated from a tropical forest soil.</title>
        <authorList>
            <person name="Souza W.R."/>
            <person name="Silva R.E."/>
            <person name="Goodfellow M."/>
            <person name="Busarakam K."/>
            <person name="Figueiro F.S."/>
            <person name="Ferreira D."/>
            <person name="Rodrigues-Filho E."/>
            <person name="Moraes L.A.B."/>
            <person name="Zucchi T.D."/>
        </authorList>
    </citation>
    <scope>NUCLEOTIDE SEQUENCE [LARGE SCALE GENOMIC DNA]</scope>
    <source>
        <strain evidence="2 3">NCIMB 14900</strain>
    </source>
</reference>
<sequence length="597" mass="61544">MESGGDRADPGADAVKRFAAVLAAGLAVCGILAAPASARAQNPADIHCAGVQLAPAPLKKAPDLNPDGSPVRITPDARGKFVPVVMVHGWTGAATHTDDRGGAFSHLIDLAANQLTATRTSRSLIGQLQRDQGTAVFTFDYHEYSARWVDDPHIGPALGDAIDCLYRATGEKVIVVAHSMGGLATRYALTHRGAAGADRAGEVSTVVTLGTPETGSLVALLGSDALDVGAATGAALAAVRLILATCGKATTKALTTGSLCDILPPPARAADSEAGRALRTGSPQLAALKPFPAGVTVHALYGDTNLTIPKAGWFHAPWDVDRVRVGDLIVMPDSATNGVKQTSKASCDYQLNPTRAATDGIGLSLGLTARSDVAQPITSIAGACFHGNLMRTIQLTNEVTGIVSDDVGARQPKTTVVTVKPVARNGTLAPGWTVADDGESVDCGTPASPSPAATGRDIVTCSPTAASADVCWTQQDRISLLCGWDPWTRTLHRNTAEAPVTPVAASSSPVPWALELVDGTKCRLRNGGAWPGRSDDYVGAYSCDEGRGELAVLANSADLIDKSTPMWTVPVGVLDDKASGSPPPRTVGIRVAYFASS</sequence>
<dbReference type="InterPro" id="IPR012908">
    <property type="entry name" value="PGAP1-ab_dom-like"/>
</dbReference>
<gene>
    <name evidence="2" type="ORF">VSH64_08150</name>
</gene>
<evidence type="ECO:0000259" key="1">
    <source>
        <dbReference type="Pfam" id="PF07819"/>
    </source>
</evidence>
<protein>
    <recommendedName>
        <fullName evidence="1">GPI inositol-deacylase PGAP1-like alpha/beta domain-containing protein</fullName>
    </recommendedName>
</protein>
<dbReference type="RefSeq" id="WP_326834886.1">
    <property type="nucleotide sequence ID" value="NZ_CP142149.1"/>
</dbReference>
<evidence type="ECO:0000313" key="3">
    <source>
        <dbReference type="Proteomes" id="UP001330812"/>
    </source>
</evidence>
<dbReference type="Gene3D" id="3.40.50.1820">
    <property type="entry name" value="alpha/beta hydrolase"/>
    <property type="match status" value="1"/>
</dbReference>
<proteinExistence type="predicted"/>
<feature type="domain" description="GPI inositol-deacylase PGAP1-like alpha/beta" evidence="1">
    <location>
        <begin position="164"/>
        <end position="217"/>
    </location>
</feature>
<dbReference type="Pfam" id="PF07819">
    <property type="entry name" value="PGAP1"/>
    <property type="match status" value="1"/>
</dbReference>
<dbReference type="EMBL" id="CP142149">
    <property type="protein sequence ID" value="WSE32078.1"/>
    <property type="molecule type" value="Genomic_DNA"/>
</dbReference>
<name>A0ABZ1IEG3_9PSEU</name>
<dbReference type="SUPFAM" id="SSF53474">
    <property type="entry name" value="alpha/beta-Hydrolases"/>
    <property type="match status" value="1"/>
</dbReference>
<evidence type="ECO:0000313" key="2">
    <source>
        <dbReference type="EMBL" id="WSE32078.1"/>
    </source>
</evidence>